<dbReference type="SUPFAM" id="SSF56563">
    <property type="entry name" value="Major capsid protein gp5"/>
    <property type="match status" value="1"/>
</dbReference>
<evidence type="ECO:0000313" key="3">
    <source>
        <dbReference type="EMBL" id="SEG15345.1"/>
    </source>
</evidence>
<comment type="subcellular location">
    <subcellularLocation>
        <location evidence="1">Virion</location>
    </subcellularLocation>
</comment>
<dbReference type="Proteomes" id="UP000236753">
    <property type="component" value="Unassembled WGS sequence"/>
</dbReference>
<gene>
    <name evidence="3" type="ORF">SAMN05216334_13210</name>
</gene>
<reference evidence="3 4" key="1">
    <citation type="submission" date="2016-10" db="EMBL/GenBank/DDBJ databases">
        <authorList>
            <person name="de Groot N.N."/>
        </authorList>
    </citation>
    <scope>NUCLEOTIDE SEQUENCE [LARGE SCALE GENOMIC DNA]</scope>
    <source>
        <strain evidence="3 4">Nm13</strain>
    </source>
</reference>
<dbReference type="RefSeq" id="WP_181023834.1">
    <property type="nucleotide sequence ID" value="NZ_FNUX01000032.1"/>
</dbReference>
<name>A0A1H5XUY6_9PROT</name>
<dbReference type="InterPro" id="IPR054612">
    <property type="entry name" value="Phage_capsid-like_C"/>
</dbReference>
<evidence type="ECO:0000256" key="1">
    <source>
        <dbReference type="ARBA" id="ARBA00004328"/>
    </source>
</evidence>
<evidence type="ECO:0000313" key="4">
    <source>
        <dbReference type="Proteomes" id="UP000236753"/>
    </source>
</evidence>
<proteinExistence type="predicted"/>
<organism evidence="3 4">
    <name type="scientific">Nitrosomonas ureae</name>
    <dbReference type="NCBI Taxonomy" id="44577"/>
    <lineage>
        <taxon>Bacteria</taxon>
        <taxon>Pseudomonadati</taxon>
        <taxon>Pseudomonadota</taxon>
        <taxon>Betaproteobacteria</taxon>
        <taxon>Nitrosomonadales</taxon>
        <taxon>Nitrosomonadaceae</taxon>
        <taxon>Nitrosomonas</taxon>
    </lineage>
</organism>
<dbReference type="EMBL" id="FNUX01000032">
    <property type="protein sequence ID" value="SEG15345.1"/>
    <property type="molecule type" value="Genomic_DNA"/>
</dbReference>
<dbReference type="AlphaFoldDB" id="A0A1H5XUY6"/>
<evidence type="ECO:0000259" key="2">
    <source>
        <dbReference type="Pfam" id="PF05065"/>
    </source>
</evidence>
<accession>A0A1H5XUY6</accession>
<dbReference type="Pfam" id="PF05065">
    <property type="entry name" value="Phage_capsid"/>
    <property type="match status" value="1"/>
</dbReference>
<dbReference type="NCBIfam" id="TIGR01554">
    <property type="entry name" value="major_cap_HK97"/>
    <property type="match status" value="1"/>
</dbReference>
<dbReference type="InterPro" id="IPR024455">
    <property type="entry name" value="Phage_capsid"/>
</dbReference>
<protein>
    <submittedName>
        <fullName evidence="3">Phage major capsid protein, HK97 family</fullName>
    </submittedName>
</protein>
<sequence length="387" mass="42347">MNQQMDKPKPNGGATDILMNAFSEFKSKHDENLNKRDQQLKNDIAEVQSSFDRVEEILNRPLNGIPKAEVSQPNRFEVTVSGKKIPVLGREDRLSNHFRPQPSYGEPEWNLEDFVRNSMGINSRNNSVLERGSATVPEFLTSRIIDDIRAKNTLIKSGALTLPLDGKTVIGRIDTDPVAYLHAEGVDDIDLSLPVFSPVELDPGMIAVQIPLSVEIVADSANLDLLLRTSIAAAVAKKLDALGIAALLADVNIPESATGEDTETWSGLIAAAGSSVALNCDWAKAVISNAGDYTKRISQVDGTGRWIGRPSELLPMSDLFTTSMTAGKSIMGDFEKGLLLGMRQELRLEVVRWHQPGSASHLLVAYLRGQFYVVQPAAMYRQLKTVV</sequence>
<feature type="domain" description="Phage capsid-like C-terminal" evidence="2">
    <location>
        <begin position="132"/>
        <end position="348"/>
    </location>
</feature>